<dbReference type="InterPro" id="IPR010227">
    <property type="entry name" value="NADH_Q_OxRdtase_chainM/4"/>
</dbReference>
<evidence type="ECO:0000256" key="2">
    <source>
        <dbReference type="ARBA" id="ARBA00009025"/>
    </source>
</evidence>
<feature type="transmembrane region" description="Helical" evidence="16">
    <location>
        <begin position="286"/>
        <end position="304"/>
    </location>
</feature>
<evidence type="ECO:0000256" key="16">
    <source>
        <dbReference type="RuleBase" id="RU003297"/>
    </source>
</evidence>
<evidence type="ECO:0000256" key="12">
    <source>
        <dbReference type="ARBA" id="ARBA00023075"/>
    </source>
</evidence>
<dbReference type="GO" id="GO:0008137">
    <property type="term" value="F:NADH dehydrogenase (ubiquinone) activity"/>
    <property type="evidence" value="ECO:0007669"/>
    <property type="project" value="UniProtKB-UniRule"/>
</dbReference>
<dbReference type="EC" id="7.1.1.2" evidence="3 16"/>
<evidence type="ECO:0000313" key="19">
    <source>
        <dbReference type="EMBL" id="AHL44136.1"/>
    </source>
</evidence>
<evidence type="ECO:0000256" key="9">
    <source>
        <dbReference type="ARBA" id="ARBA00022982"/>
    </source>
</evidence>
<keyword evidence="7 16" id="KW-0812">Transmembrane</keyword>
<keyword evidence="10 16" id="KW-1133">Transmembrane helix</keyword>
<feature type="domain" description="NADH:quinone oxidoreductase/Mrp antiporter transmembrane" evidence="17">
    <location>
        <begin position="113"/>
        <end position="403"/>
    </location>
</feature>
<dbReference type="RefSeq" id="YP_009340940.1">
    <property type="nucleotide sequence ID" value="NC_033391.1"/>
</dbReference>
<feature type="transmembrane region" description="Helical" evidence="16">
    <location>
        <begin position="436"/>
        <end position="458"/>
    </location>
</feature>
<dbReference type="InterPro" id="IPR001750">
    <property type="entry name" value="ND/Mrp_TM"/>
</dbReference>
<dbReference type="AlphaFoldDB" id="A0A1L1W7X4"/>
<comment type="similarity">
    <text evidence="2 16">Belongs to the complex I subunit 4 family.</text>
</comment>
<keyword evidence="12 16" id="KW-0830">Ubiquinone</keyword>
<feature type="transmembrane region" description="Helical" evidence="16">
    <location>
        <begin position="260"/>
        <end position="279"/>
    </location>
</feature>
<keyword evidence="14 16" id="KW-0472">Membrane</keyword>
<sequence length="460" mass="50832">MLKILIPTIMLIPTTWLTPTKQVWPAALAHSLLIATASLTWLNNSTEAGWTSLNSTMALDPLSTPLLVLTCWLLPLMILASQHHTAKEPASRQRMYITLLTSLQIFLIMAFSATELILFYVMFEATLVPTLILITRWGNQAERLNAGTYFLFYTLAGSLPLLVALLLLQASTGSLSLLTLHFTPFLPLLSTADKFWWAGCLLAFLVKMPLYGMHLWLPKAHVEAPIAGSMVLAAVLLKLGGYGMIRMMIALEPMTKELSYPFIILALWGVIMTGSICLRQTDLKSLIAYSSVGHMGLVAAGILIQTPWGLTGALILMIAHGLTSSALFCLANTNYERTHTRTMILARGMQMVLPLMTAWWFLASLANLALPPLPNLMGELMIISSLFNWSWTTILLTGSGTLITAGYSLYMFLLTQRGPTPQHIMALEPSHTREHLLIALHILPLLLLIANPELIWGWTC</sequence>
<feature type="transmembrane region" description="Helical" evidence="16">
    <location>
        <begin position="195"/>
        <end position="217"/>
    </location>
</feature>
<evidence type="ECO:0000256" key="6">
    <source>
        <dbReference type="ARBA" id="ARBA00022660"/>
    </source>
</evidence>
<feature type="transmembrane region" description="Helical" evidence="16">
    <location>
        <begin position="390"/>
        <end position="415"/>
    </location>
</feature>
<evidence type="ECO:0000256" key="4">
    <source>
        <dbReference type="ARBA" id="ARBA00021006"/>
    </source>
</evidence>
<evidence type="ECO:0000259" key="18">
    <source>
        <dbReference type="Pfam" id="PF01059"/>
    </source>
</evidence>
<evidence type="ECO:0000256" key="10">
    <source>
        <dbReference type="ARBA" id="ARBA00022989"/>
    </source>
</evidence>
<keyword evidence="9 16" id="KW-0249">Electron transport</keyword>
<proteinExistence type="inferred from homology"/>
<keyword evidence="5 16" id="KW-0813">Transport</keyword>
<keyword evidence="8" id="KW-1278">Translocase</keyword>
<geneLocation type="mitochondrion" evidence="19"/>
<dbReference type="EMBL" id="KJ082038">
    <property type="protein sequence ID" value="AHL44136.1"/>
    <property type="molecule type" value="Genomic_DNA"/>
</dbReference>
<keyword evidence="6 16" id="KW-0679">Respiratory chain</keyword>
<evidence type="ECO:0000256" key="5">
    <source>
        <dbReference type="ARBA" id="ARBA00022448"/>
    </source>
</evidence>
<evidence type="ECO:0000256" key="3">
    <source>
        <dbReference type="ARBA" id="ARBA00012944"/>
    </source>
</evidence>
<evidence type="ECO:0000256" key="14">
    <source>
        <dbReference type="ARBA" id="ARBA00023136"/>
    </source>
</evidence>
<dbReference type="NCBIfam" id="TIGR01972">
    <property type="entry name" value="NDH_I_M"/>
    <property type="match status" value="1"/>
</dbReference>
<evidence type="ECO:0000256" key="13">
    <source>
        <dbReference type="ARBA" id="ARBA00023128"/>
    </source>
</evidence>
<comment type="catalytic activity">
    <reaction evidence="15 16">
        <text>a ubiquinone + NADH + 5 H(+)(in) = a ubiquinol + NAD(+) + 4 H(+)(out)</text>
        <dbReference type="Rhea" id="RHEA:29091"/>
        <dbReference type="Rhea" id="RHEA-COMP:9565"/>
        <dbReference type="Rhea" id="RHEA-COMP:9566"/>
        <dbReference type="ChEBI" id="CHEBI:15378"/>
        <dbReference type="ChEBI" id="CHEBI:16389"/>
        <dbReference type="ChEBI" id="CHEBI:17976"/>
        <dbReference type="ChEBI" id="CHEBI:57540"/>
        <dbReference type="ChEBI" id="CHEBI:57945"/>
        <dbReference type="EC" id="7.1.1.2"/>
    </reaction>
</comment>
<dbReference type="InterPro" id="IPR003918">
    <property type="entry name" value="NADH_UbQ_OxRdtase"/>
</dbReference>
<protein>
    <recommendedName>
        <fullName evidence="4 16">NADH-ubiquinone oxidoreductase chain 4</fullName>
        <ecNumber evidence="3 16">7.1.1.2</ecNumber>
    </recommendedName>
</protein>
<reference evidence="19" key="1">
    <citation type="submission" date="2014-01" db="EMBL/GenBank/DDBJ databases">
        <title>The complete mitochondrial genome of the big mouth stream goby Pseudogobiopsis oligactis (Teleostei, Gobiidae).</title>
        <authorList>
            <person name="Huang S.-P."/>
            <person name="Chen I.-S."/>
        </authorList>
    </citation>
    <scope>NUCLEOTIDE SEQUENCE</scope>
</reference>
<dbReference type="PANTHER" id="PTHR43507:SF20">
    <property type="entry name" value="NADH-UBIQUINONE OXIDOREDUCTASE CHAIN 4"/>
    <property type="match status" value="1"/>
</dbReference>
<keyword evidence="11 16" id="KW-0520">NAD</keyword>
<feature type="transmembrane region" description="Helical" evidence="16">
    <location>
        <begin position="224"/>
        <end position="245"/>
    </location>
</feature>
<dbReference type="Pfam" id="PF01059">
    <property type="entry name" value="Oxidored_q5_N"/>
    <property type="match status" value="1"/>
</dbReference>
<dbReference type="GO" id="GO:0031966">
    <property type="term" value="C:mitochondrial membrane"/>
    <property type="evidence" value="ECO:0007669"/>
    <property type="project" value="UniProtKB-SubCell"/>
</dbReference>
<evidence type="ECO:0000256" key="8">
    <source>
        <dbReference type="ARBA" id="ARBA00022967"/>
    </source>
</evidence>
<evidence type="ECO:0000256" key="11">
    <source>
        <dbReference type="ARBA" id="ARBA00023027"/>
    </source>
</evidence>
<feature type="transmembrane region" description="Helical" evidence="16">
    <location>
        <begin position="62"/>
        <end position="81"/>
    </location>
</feature>
<evidence type="ECO:0000256" key="7">
    <source>
        <dbReference type="ARBA" id="ARBA00022692"/>
    </source>
</evidence>
<feature type="domain" description="NADH:ubiquinone oxidoreductase chain 4 N-terminal" evidence="18">
    <location>
        <begin position="1"/>
        <end position="110"/>
    </location>
</feature>
<feature type="transmembrane region" description="Helical" evidence="16">
    <location>
        <begin position="150"/>
        <end position="175"/>
    </location>
</feature>
<dbReference type="GO" id="GO:0003954">
    <property type="term" value="F:NADH dehydrogenase activity"/>
    <property type="evidence" value="ECO:0007669"/>
    <property type="project" value="TreeGrafter"/>
</dbReference>
<feature type="transmembrane region" description="Helical" evidence="16">
    <location>
        <begin position="117"/>
        <end position="138"/>
    </location>
</feature>
<dbReference type="GeneID" id="30862301"/>
<comment type="subcellular location">
    <subcellularLocation>
        <location evidence="1 16">Mitochondrion membrane</location>
        <topology evidence="1 16">Multi-pass membrane protein</topology>
    </subcellularLocation>
</comment>
<dbReference type="CTD" id="4538"/>
<dbReference type="GO" id="GO:0048039">
    <property type="term" value="F:ubiquinone binding"/>
    <property type="evidence" value="ECO:0007669"/>
    <property type="project" value="TreeGrafter"/>
</dbReference>
<accession>A0A1L1W7X4</accession>
<evidence type="ECO:0000259" key="17">
    <source>
        <dbReference type="Pfam" id="PF00361"/>
    </source>
</evidence>
<evidence type="ECO:0000256" key="1">
    <source>
        <dbReference type="ARBA" id="ARBA00004225"/>
    </source>
</evidence>
<organism evidence="19">
    <name type="scientific">Eugnathogobius oligactis</name>
    <dbReference type="NCBI Taxonomy" id="150322"/>
    <lineage>
        <taxon>Eukaryota</taxon>
        <taxon>Metazoa</taxon>
        <taxon>Chordata</taxon>
        <taxon>Craniata</taxon>
        <taxon>Vertebrata</taxon>
        <taxon>Euteleostomi</taxon>
        <taxon>Actinopterygii</taxon>
        <taxon>Neopterygii</taxon>
        <taxon>Teleostei</taxon>
        <taxon>Neoteleostei</taxon>
        <taxon>Acanthomorphata</taxon>
        <taxon>Gobiaria</taxon>
        <taxon>Gobiiformes</taxon>
        <taxon>Gobioidei</taxon>
        <taxon>Gobiidae</taxon>
        <taxon>Gobionellinae</taxon>
        <taxon>Eugnathogobius</taxon>
    </lineage>
</organism>
<dbReference type="PRINTS" id="PR01437">
    <property type="entry name" value="NUOXDRDTASE4"/>
</dbReference>
<dbReference type="PANTHER" id="PTHR43507">
    <property type="entry name" value="NADH-UBIQUINONE OXIDOREDUCTASE CHAIN 4"/>
    <property type="match status" value="1"/>
</dbReference>
<feature type="transmembrane region" description="Helical" evidence="16">
    <location>
        <begin position="23"/>
        <end position="42"/>
    </location>
</feature>
<comment type="function">
    <text evidence="16">Core subunit of the mitochondrial membrane respiratory chain NADH dehydrogenase (Complex I) which catalyzes electron transfer from NADH through the respiratory chain, using ubiquinone as an electron acceptor. Essential for the catalytic activity and assembly of complex I.</text>
</comment>
<dbReference type="InterPro" id="IPR000260">
    <property type="entry name" value="NADH4_N"/>
</dbReference>
<dbReference type="GO" id="GO:0015990">
    <property type="term" value="P:electron transport coupled proton transport"/>
    <property type="evidence" value="ECO:0007669"/>
    <property type="project" value="TreeGrafter"/>
</dbReference>
<feature type="transmembrane region" description="Helical" evidence="16">
    <location>
        <begin position="310"/>
        <end position="331"/>
    </location>
</feature>
<keyword evidence="13 16" id="KW-0496">Mitochondrion</keyword>
<evidence type="ECO:0000256" key="15">
    <source>
        <dbReference type="ARBA" id="ARBA00049551"/>
    </source>
</evidence>
<dbReference type="GO" id="GO:0042773">
    <property type="term" value="P:ATP synthesis coupled electron transport"/>
    <property type="evidence" value="ECO:0007669"/>
    <property type="project" value="InterPro"/>
</dbReference>
<name>A0A1L1W7X4_9GOBI</name>
<dbReference type="Pfam" id="PF00361">
    <property type="entry name" value="Proton_antipo_M"/>
    <property type="match status" value="1"/>
</dbReference>
<feature type="transmembrane region" description="Helical" evidence="16">
    <location>
        <begin position="352"/>
        <end position="370"/>
    </location>
</feature>
<gene>
    <name evidence="19" type="primary">ND4</name>
</gene>
<feature type="transmembrane region" description="Helical" evidence="16">
    <location>
        <begin position="93"/>
        <end position="111"/>
    </location>
</feature>